<proteinExistence type="predicted"/>
<gene>
    <name evidence="2" type="ORF">EW640_10605</name>
</gene>
<reference evidence="2 3" key="1">
    <citation type="submission" date="2019-02" db="EMBL/GenBank/DDBJ databases">
        <title>Complete Genome Sequence and Methylome Analysis of Brevibacterium luteolum NEB1784.</title>
        <authorList>
            <person name="Fomenkov A."/>
            <person name="Roberts R.J."/>
        </authorList>
    </citation>
    <scope>NUCLEOTIDE SEQUENCE [LARGE SCALE GENOMIC DNA]</scope>
    <source>
        <strain evidence="2 3">NEB1784</strain>
    </source>
</reference>
<dbReference type="PANTHER" id="PTHR36437:SF2">
    <property type="entry name" value="GLYOXALASE_BLEOMYCIN RESISTANCE PROTEIN_DIOXYGENASE"/>
    <property type="match status" value="1"/>
</dbReference>
<dbReference type="Pfam" id="PF00903">
    <property type="entry name" value="Glyoxalase"/>
    <property type="match status" value="1"/>
</dbReference>
<dbReference type="InterPro" id="IPR029068">
    <property type="entry name" value="Glyas_Bleomycin-R_OHBP_Dase"/>
</dbReference>
<accession>A0A6G8KYE5</accession>
<dbReference type="AlphaFoldDB" id="A0A6G8KYE5"/>
<dbReference type="KEGG" id="blut:EW640_10605"/>
<evidence type="ECO:0000313" key="3">
    <source>
        <dbReference type="Proteomes" id="UP000501518"/>
    </source>
</evidence>
<dbReference type="RefSeq" id="WP_165884066.1">
    <property type="nucleotide sequence ID" value="NZ_CP035810.1"/>
</dbReference>
<name>A0A6G8KYE5_9MICO</name>
<evidence type="ECO:0000313" key="2">
    <source>
        <dbReference type="EMBL" id="QIN29676.1"/>
    </source>
</evidence>
<feature type="domain" description="VOC" evidence="1">
    <location>
        <begin position="1"/>
        <end position="119"/>
    </location>
</feature>
<protein>
    <submittedName>
        <fullName evidence="2">Glyoxalase</fullName>
    </submittedName>
</protein>
<evidence type="ECO:0000259" key="1">
    <source>
        <dbReference type="PROSITE" id="PS51819"/>
    </source>
</evidence>
<organism evidence="2 3">
    <name type="scientific">Brevibacterium luteolum</name>
    <dbReference type="NCBI Taxonomy" id="199591"/>
    <lineage>
        <taxon>Bacteria</taxon>
        <taxon>Bacillati</taxon>
        <taxon>Actinomycetota</taxon>
        <taxon>Actinomycetes</taxon>
        <taxon>Micrococcales</taxon>
        <taxon>Brevibacteriaceae</taxon>
        <taxon>Brevibacterium</taxon>
    </lineage>
</organism>
<dbReference type="InterPro" id="IPR037523">
    <property type="entry name" value="VOC_core"/>
</dbReference>
<dbReference type="Gene3D" id="3.10.180.10">
    <property type="entry name" value="2,3-Dihydroxybiphenyl 1,2-Dioxygenase, domain 1"/>
    <property type="match status" value="1"/>
</dbReference>
<dbReference type="InterPro" id="IPR004360">
    <property type="entry name" value="Glyas_Fos-R_dOase_dom"/>
</dbReference>
<dbReference type="PROSITE" id="PS51819">
    <property type="entry name" value="VOC"/>
    <property type="match status" value="1"/>
</dbReference>
<dbReference type="SUPFAM" id="SSF54593">
    <property type="entry name" value="Glyoxalase/Bleomycin resistance protein/Dihydroxybiphenyl dioxygenase"/>
    <property type="match status" value="1"/>
</dbReference>
<sequence length="124" mass="13249">MITHVQIAHVPVADQDRAKEFYIDKLGLTVVADMDGGPHGRWLQVAPEGAATSLALTPGEGNAQPGSATVVFECPDVAAARDTLRDRGVELPHEIEHMPWATALRFTDPDGNIISLQSPAVMAK</sequence>
<dbReference type="PANTHER" id="PTHR36437">
    <property type="entry name" value="GLYOXALASE/BLEOMYCIN RESISTANCE PROTEIN/DIOXYGENASE"/>
    <property type="match status" value="1"/>
</dbReference>
<dbReference type="EMBL" id="CP035810">
    <property type="protein sequence ID" value="QIN29676.1"/>
    <property type="molecule type" value="Genomic_DNA"/>
</dbReference>
<dbReference type="Proteomes" id="UP000501518">
    <property type="component" value="Chromosome"/>
</dbReference>